<keyword evidence="3 5" id="KW-0418">Kinase</keyword>
<evidence type="ECO:0000256" key="2">
    <source>
        <dbReference type="ARBA" id="ARBA00022679"/>
    </source>
</evidence>
<dbReference type="EMBL" id="JAAAWO010000002">
    <property type="protein sequence ID" value="NDW14556.1"/>
    <property type="molecule type" value="Genomic_DNA"/>
</dbReference>
<reference evidence="5 6" key="1">
    <citation type="submission" date="2020-01" db="EMBL/GenBank/DDBJ databases">
        <title>Genomes of bacteria type strains.</title>
        <authorList>
            <person name="Chen J."/>
            <person name="Zhu S."/>
            <person name="Yang J."/>
        </authorList>
    </citation>
    <scope>NUCLEOTIDE SEQUENCE [LARGE SCALE GENOMIC DNA]</scope>
    <source>
        <strain evidence="5 6">LMG 24078</strain>
    </source>
</reference>
<protein>
    <submittedName>
        <fullName evidence="5">Sugar kinase</fullName>
    </submittedName>
</protein>
<dbReference type="Proteomes" id="UP000471381">
    <property type="component" value="Unassembled WGS sequence"/>
</dbReference>
<dbReference type="RefSeq" id="WP_163105159.1">
    <property type="nucleotide sequence ID" value="NZ_JAAAWO010000002.1"/>
</dbReference>
<dbReference type="PANTHER" id="PTHR43085">
    <property type="entry name" value="HEXOKINASE FAMILY MEMBER"/>
    <property type="match status" value="1"/>
</dbReference>
<dbReference type="GO" id="GO:0008673">
    <property type="term" value="F:2-dehydro-3-deoxygluconokinase activity"/>
    <property type="evidence" value="ECO:0007669"/>
    <property type="project" value="TreeGrafter"/>
</dbReference>
<dbReference type="GO" id="GO:0005829">
    <property type="term" value="C:cytosol"/>
    <property type="evidence" value="ECO:0007669"/>
    <property type="project" value="TreeGrafter"/>
</dbReference>
<gene>
    <name evidence="5" type="ORF">GTQ48_03295</name>
</gene>
<dbReference type="PANTHER" id="PTHR43085:SF15">
    <property type="entry name" value="2-DEHYDRO-3-DEOXYGLUCONOKINASE"/>
    <property type="match status" value="1"/>
</dbReference>
<keyword evidence="6" id="KW-1185">Reference proteome</keyword>
<evidence type="ECO:0000259" key="4">
    <source>
        <dbReference type="Pfam" id="PF00294"/>
    </source>
</evidence>
<dbReference type="InterPro" id="IPR011611">
    <property type="entry name" value="PfkB_dom"/>
</dbReference>
<dbReference type="Gene3D" id="3.40.1190.20">
    <property type="match status" value="1"/>
</dbReference>
<evidence type="ECO:0000256" key="1">
    <source>
        <dbReference type="ARBA" id="ARBA00010688"/>
    </source>
</evidence>
<dbReference type="InterPro" id="IPR029056">
    <property type="entry name" value="Ribokinase-like"/>
</dbReference>
<dbReference type="AlphaFoldDB" id="A0A6N9TF46"/>
<dbReference type="CDD" id="cd01166">
    <property type="entry name" value="KdgK"/>
    <property type="match status" value="1"/>
</dbReference>
<dbReference type="GO" id="GO:0006974">
    <property type="term" value="P:DNA damage response"/>
    <property type="evidence" value="ECO:0007669"/>
    <property type="project" value="TreeGrafter"/>
</dbReference>
<dbReference type="Pfam" id="PF00294">
    <property type="entry name" value="PfkB"/>
    <property type="match status" value="1"/>
</dbReference>
<evidence type="ECO:0000256" key="3">
    <source>
        <dbReference type="ARBA" id="ARBA00022777"/>
    </source>
</evidence>
<evidence type="ECO:0000313" key="6">
    <source>
        <dbReference type="Proteomes" id="UP000471381"/>
    </source>
</evidence>
<dbReference type="GO" id="GO:0042840">
    <property type="term" value="P:D-glucuronate catabolic process"/>
    <property type="evidence" value="ECO:0007669"/>
    <property type="project" value="TreeGrafter"/>
</dbReference>
<dbReference type="SUPFAM" id="SSF53613">
    <property type="entry name" value="Ribokinase-like"/>
    <property type="match status" value="1"/>
</dbReference>
<evidence type="ECO:0000313" key="5">
    <source>
        <dbReference type="EMBL" id="NDW14556.1"/>
    </source>
</evidence>
<feature type="domain" description="Carbohydrate kinase PfkB" evidence="4">
    <location>
        <begin position="1"/>
        <end position="296"/>
    </location>
</feature>
<accession>A0A6N9TF46</accession>
<proteinExistence type="inferred from homology"/>
<comment type="similarity">
    <text evidence="1">Belongs to the carbohydrate kinase PfkB family.</text>
</comment>
<organism evidence="5 6">
    <name type="scientific">Alteromonas genovensis</name>
    <dbReference type="NCBI Taxonomy" id="471225"/>
    <lineage>
        <taxon>Bacteria</taxon>
        <taxon>Pseudomonadati</taxon>
        <taxon>Pseudomonadota</taxon>
        <taxon>Gammaproteobacteria</taxon>
        <taxon>Alteromonadales</taxon>
        <taxon>Alteromonadaceae</taxon>
        <taxon>Alteromonas/Salinimonas group</taxon>
        <taxon>Alteromonas</taxon>
    </lineage>
</organism>
<comment type="caution">
    <text evidence="5">The sequence shown here is derived from an EMBL/GenBank/DDBJ whole genome shotgun (WGS) entry which is preliminary data.</text>
</comment>
<keyword evidence="2" id="KW-0808">Transferase</keyword>
<dbReference type="InterPro" id="IPR050306">
    <property type="entry name" value="PfkB_Carbo_kinase"/>
</dbReference>
<name>A0A6N9TF46_9ALTE</name>
<dbReference type="GO" id="GO:0019698">
    <property type="term" value="P:D-galacturonate catabolic process"/>
    <property type="evidence" value="ECO:0007669"/>
    <property type="project" value="TreeGrafter"/>
</dbReference>
<sequence length="306" mass="33696">MKKICFMGECMVELRPVEPQKLNQSFAGDVYNSAVYLTRCFAHVSAAMLTAVGSDRLSNEMVTRFKQDDLDTSYVFQHQTRSTGLYLIETDETGERSFTYWRSESAAKQIMSFITQAQIDSLSDLDQFVFSGISIAIIEAGDREAFWQFLNTLKSKGVQIVFDPNYRARLWKNESEAVINFDRAFELCDVTLAGVEDLTSLYGVHTSEEVLSLCQKHDIGEIIVKDGPSSVISWFDNECLEHAITPVTNVVDTTSAGDAFNGVYLGARLSGSTISDAISLAAKAAGIVIQHPGAIVPKGLVEKAIS</sequence>